<keyword evidence="2" id="KW-1185">Reference proteome</keyword>
<comment type="caution">
    <text evidence="1">The sequence shown here is derived from an EMBL/GenBank/DDBJ whole genome shotgun (WGS) entry which is preliminary data.</text>
</comment>
<protein>
    <submittedName>
        <fullName evidence="1">Uncharacterized protein</fullName>
    </submittedName>
</protein>
<proteinExistence type="predicted"/>
<dbReference type="EMBL" id="JANSHE010001376">
    <property type="protein sequence ID" value="KAJ3002987.1"/>
    <property type="molecule type" value="Genomic_DNA"/>
</dbReference>
<evidence type="ECO:0000313" key="2">
    <source>
        <dbReference type="Proteomes" id="UP001144978"/>
    </source>
</evidence>
<sequence>MLAFITVVSSALALATSVAADFIPVRTGAHIFSSQSTHQQSVNAAASGAILVVTLPGDGSSDDITALYPLNGSGVPTPIVHDGLCITSRGVVPESSSQILYFAECDPSDSAQYWTINADPPTISNVDGNCITLGRAANGVSVVLDFCNDELQHLQLWDPKPISA</sequence>
<dbReference type="Proteomes" id="UP001144978">
    <property type="component" value="Unassembled WGS sequence"/>
</dbReference>
<gene>
    <name evidence="1" type="ORF">NUW54_g5549</name>
</gene>
<evidence type="ECO:0000313" key="1">
    <source>
        <dbReference type="EMBL" id="KAJ3002987.1"/>
    </source>
</evidence>
<name>A0ACC1PUU5_9APHY</name>
<accession>A0ACC1PUU5</accession>
<reference evidence="1" key="1">
    <citation type="submission" date="2022-08" db="EMBL/GenBank/DDBJ databases">
        <title>Genome Sequence of Pycnoporus sanguineus.</title>
        <authorList>
            <person name="Buettner E."/>
        </authorList>
    </citation>
    <scope>NUCLEOTIDE SEQUENCE</scope>
    <source>
        <strain evidence="1">CG-C14</strain>
    </source>
</reference>
<organism evidence="1 2">
    <name type="scientific">Trametes sanguinea</name>
    <dbReference type="NCBI Taxonomy" id="158606"/>
    <lineage>
        <taxon>Eukaryota</taxon>
        <taxon>Fungi</taxon>
        <taxon>Dikarya</taxon>
        <taxon>Basidiomycota</taxon>
        <taxon>Agaricomycotina</taxon>
        <taxon>Agaricomycetes</taxon>
        <taxon>Polyporales</taxon>
        <taxon>Polyporaceae</taxon>
        <taxon>Trametes</taxon>
    </lineage>
</organism>